<keyword evidence="2" id="KW-0812">Transmembrane</keyword>
<keyword evidence="2" id="KW-1133">Transmembrane helix</keyword>
<sequence>MDRIEELMRAADPAREVPGPRPFRVAEITSPATRPARRRSREHLAVWGGAVGVAAALAGGLVIANQWQTTPDAPAQPAEPDGSAPVVTDPPSTPSPSGDAARLPNGLVPAHDDVYLEDSAACDALDVTQVRTSGPDGEPLATEPWEYPVVGCVDGVAALQMSDRWFYESGVDDIAMGIVLARWADGTWTMEGAHETPDGELDLRVYSSWPTLIGYELPGDPPAAERMAEQYAEIGVDAVTGERLLGPETVVWTVDTPAESWTPGGADRPAGSQVAFLWRSDAVWHGAGSASTVLHDGSSSDAVKDAGDRGQEVFTYFDPRGKNVAQLLVSTHPQGSGGCALPNSTYVIEGRAATALESPEGRLDVALVTWSDGVGVEVSTAMLVPGSAPDTGARCDLPAEHTVGDRVVRFDGGRYQFRNDDERAAYLDSQEFADVVRLGTSITMD</sequence>
<feature type="transmembrane region" description="Helical" evidence="2">
    <location>
        <begin position="44"/>
        <end position="64"/>
    </location>
</feature>
<evidence type="ECO:0000313" key="4">
    <source>
        <dbReference type="Proteomes" id="UP000437709"/>
    </source>
</evidence>
<name>A0A6N7EG09_9MICO</name>
<accession>A0A6N7EG09</accession>
<evidence type="ECO:0000313" key="3">
    <source>
        <dbReference type="EMBL" id="MPV37332.1"/>
    </source>
</evidence>
<dbReference type="AlphaFoldDB" id="A0A6N7EG09"/>
<keyword evidence="4" id="KW-1185">Reference proteome</keyword>
<feature type="region of interest" description="Disordered" evidence="1">
    <location>
        <begin position="71"/>
        <end position="106"/>
    </location>
</feature>
<dbReference type="EMBL" id="WHPC01000032">
    <property type="protein sequence ID" value="MPV37332.1"/>
    <property type="molecule type" value="Genomic_DNA"/>
</dbReference>
<evidence type="ECO:0000256" key="1">
    <source>
        <dbReference type="SAM" id="MobiDB-lite"/>
    </source>
</evidence>
<protein>
    <submittedName>
        <fullName evidence="3">Uncharacterized protein</fullName>
    </submittedName>
</protein>
<dbReference type="OrthoDB" id="4961880at2"/>
<evidence type="ECO:0000256" key="2">
    <source>
        <dbReference type="SAM" id="Phobius"/>
    </source>
</evidence>
<feature type="region of interest" description="Disordered" evidence="1">
    <location>
        <begin position="1"/>
        <end position="39"/>
    </location>
</feature>
<proteinExistence type="predicted"/>
<comment type="caution">
    <text evidence="3">The sequence shown here is derived from an EMBL/GenBank/DDBJ whole genome shotgun (WGS) entry which is preliminary data.</text>
</comment>
<gene>
    <name evidence="3" type="ORF">GB881_09760</name>
</gene>
<reference evidence="3 4" key="1">
    <citation type="submission" date="2019-10" db="EMBL/GenBank/DDBJ databases">
        <title>Georgenia wutianyii sp. nov. and Georgenia yuyongxinii sp. nov. isolated from plateau pika (Ochotona curzoniae) in the Qinghai-Tibet plateau of China.</title>
        <authorList>
            <person name="Tian Z."/>
        </authorList>
    </citation>
    <scope>NUCLEOTIDE SEQUENCE [LARGE SCALE GENOMIC DNA]</scope>
    <source>
        <strain evidence="3 4">JCM 19765</strain>
    </source>
</reference>
<dbReference type="RefSeq" id="WP_152196129.1">
    <property type="nucleotide sequence ID" value="NZ_VUKD01000004.1"/>
</dbReference>
<dbReference type="Proteomes" id="UP000437709">
    <property type="component" value="Unassembled WGS sequence"/>
</dbReference>
<keyword evidence="2" id="KW-0472">Membrane</keyword>
<feature type="compositionally biased region" description="Basic and acidic residues" evidence="1">
    <location>
        <begin position="1"/>
        <end position="15"/>
    </location>
</feature>
<feature type="compositionally biased region" description="Low complexity" evidence="1">
    <location>
        <begin position="83"/>
        <end position="100"/>
    </location>
</feature>
<organism evidence="3 4">
    <name type="scientific">Georgenia subflava</name>
    <dbReference type="NCBI Taxonomy" id="1622177"/>
    <lineage>
        <taxon>Bacteria</taxon>
        <taxon>Bacillati</taxon>
        <taxon>Actinomycetota</taxon>
        <taxon>Actinomycetes</taxon>
        <taxon>Micrococcales</taxon>
        <taxon>Bogoriellaceae</taxon>
        <taxon>Georgenia</taxon>
    </lineage>
</organism>